<proteinExistence type="predicted"/>
<accession>A0A935K442</accession>
<protein>
    <submittedName>
        <fullName evidence="1">Uncharacterized protein</fullName>
    </submittedName>
</protein>
<evidence type="ECO:0000313" key="2">
    <source>
        <dbReference type="Proteomes" id="UP000739411"/>
    </source>
</evidence>
<dbReference type="Proteomes" id="UP000739411">
    <property type="component" value="Unassembled WGS sequence"/>
</dbReference>
<sequence>MPPPPRLFIDKLAITIPLQGIRGEEVHQAIADSSERWCDFISMANFRNRGYRGHYKFTTPEGHVAALLLEPRNRHNNYFKLEYSPNNFGESGRALLGEYLREVLGDGYLTDILDGKLTRLDVAFDVFAGYALKT</sequence>
<reference evidence="1 2" key="1">
    <citation type="submission" date="2020-10" db="EMBL/GenBank/DDBJ databases">
        <title>Connecting structure to function with the recovery of over 1000 high-quality activated sludge metagenome-assembled genomes encoding full-length rRNA genes using long-read sequencing.</title>
        <authorList>
            <person name="Singleton C.M."/>
            <person name="Petriglieri F."/>
            <person name="Kristensen J.M."/>
            <person name="Kirkegaard R.H."/>
            <person name="Michaelsen T.Y."/>
            <person name="Andersen M.H."/>
            <person name="Karst S.M."/>
            <person name="Dueholm M.S."/>
            <person name="Nielsen P.H."/>
            <person name="Albertsen M."/>
        </authorList>
    </citation>
    <scope>NUCLEOTIDE SEQUENCE [LARGE SCALE GENOMIC DNA]</scope>
    <source>
        <strain evidence="1">EsbW_18-Q3-R4-48_BATAC.463</strain>
    </source>
</reference>
<gene>
    <name evidence="1" type="ORF">IPJ38_13705</name>
</gene>
<name>A0A935K442_9RHOO</name>
<organism evidence="1 2">
    <name type="scientific">Candidatus Dechloromonas phosphorivorans</name>
    <dbReference type="NCBI Taxonomy" id="2899244"/>
    <lineage>
        <taxon>Bacteria</taxon>
        <taxon>Pseudomonadati</taxon>
        <taxon>Pseudomonadota</taxon>
        <taxon>Betaproteobacteria</taxon>
        <taxon>Rhodocyclales</taxon>
        <taxon>Azonexaceae</taxon>
        <taxon>Dechloromonas</taxon>
    </lineage>
</organism>
<evidence type="ECO:0000313" key="1">
    <source>
        <dbReference type="EMBL" id="MBK7416008.1"/>
    </source>
</evidence>
<dbReference type="EMBL" id="JADJMS010000029">
    <property type="protein sequence ID" value="MBK7416008.1"/>
    <property type="molecule type" value="Genomic_DNA"/>
</dbReference>
<comment type="caution">
    <text evidence="1">The sequence shown here is derived from an EMBL/GenBank/DDBJ whole genome shotgun (WGS) entry which is preliminary data.</text>
</comment>
<dbReference type="AlphaFoldDB" id="A0A935K442"/>